<dbReference type="CDD" id="cd08579">
    <property type="entry name" value="GDPD_memb_like"/>
    <property type="match status" value="1"/>
</dbReference>
<keyword evidence="1" id="KW-0812">Transmembrane</keyword>
<name>A0A9D2SI67_9FIRM</name>
<feature type="transmembrane region" description="Helical" evidence="1">
    <location>
        <begin position="268"/>
        <end position="291"/>
    </location>
</feature>
<feature type="transmembrane region" description="Helical" evidence="1">
    <location>
        <begin position="168"/>
        <end position="194"/>
    </location>
</feature>
<evidence type="ECO:0000313" key="4">
    <source>
        <dbReference type="Proteomes" id="UP000823910"/>
    </source>
</evidence>
<dbReference type="SUPFAM" id="SSF51695">
    <property type="entry name" value="PLC-like phosphodiesterases"/>
    <property type="match status" value="1"/>
</dbReference>
<feature type="domain" description="GP-PDE" evidence="2">
    <location>
        <begin position="351"/>
        <end position="582"/>
    </location>
</feature>
<feature type="transmembrane region" description="Helical" evidence="1">
    <location>
        <begin position="127"/>
        <end position="148"/>
    </location>
</feature>
<dbReference type="InterPro" id="IPR017946">
    <property type="entry name" value="PLC-like_Pdiesterase_TIM-brl"/>
</dbReference>
<evidence type="ECO:0000256" key="1">
    <source>
        <dbReference type="SAM" id="Phobius"/>
    </source>
</evidence>
<comment type="caution">
    <text evidence="3">The sequence shown here is derived from an EMBL/GenBank/DDBJ whole genome shotgun (WGS) entry which is preliminary data.</text>
</comment>
<dbReference type="Proteomes" id="UP000823910">
    <property type="component" value="Unassembled WGS sequence"/>
</dbReference>
<protein>
    <submittedName>
        <fullName evidence="3">Glycerophosphodiester phosphodiesterase</fullName>
    </submittedName>
</protein>
<evidence type="ECO:0000313" key="3">
    <source>
        <dbReference type="EMBL" id="HJC06114.1"/>
    </source>
</evidence>
<dbReference type="GO" id="GO:0008081">
    <property type="term" value="F:phosphoric diester hydrolase activity"/>
    <property type="evidence" value="ECO:0007669"/>
    <property type="project" value="InterPro"/>
</dbReference>
<accession>A0A9D2SI67</accession>
<dbReference type="InterPro" id="IPR030395">
    <property type="entry name" value="GP_PDE_dom"/>
</dbReference>
<gene>
    <name evidence="3" type="ORF">H9704_08155</name>
</gene>
<keyword evidence="1" id="KW-1133">Transmembrane helix</keyword>
<feature type="transmembrane region" description="Helical" evidence="1">
    <location>
        <begin position="317"/>
        <end position="338"/>
    </location>
</feature>
<dbReference type="GO" id="GO:0006629">
    <property type="term" value="P:lipid metabolic process"/>
    <property type="evidence" value="ECO:0007669"/>
    <property type="project" value="InterPro"/>
</dbReference>
<dbReference type="AlphaFoldDB" id="A0A9D2SI67"/>
<reference evidence="3" key="1">
    <citation type="journal article" date="2021" name="PeerJ">
        <title>Extensive microbial diversity within the chicken gut microbiome revealed by metagenomics and culture.</title>
        <authorList>
            <person name="Gilroy R."/>
            <person name="Ravi A."/>
            <person name="Getino M."/>
            <person name="Pursley I."/>
            <person name="Horton D.L."/>
            <person name="Alikhan N.F."/>
            <person name="Baker D."/>
            <person name="Gharbi K."/>
            <person name="Hall N."/>
            <person name="Watson M."/>
            <person name="Adriaenssens E.M."/>
            <person name="Foster-Nyarko E."/>
            <person name="Jarju S."/>
            <person name="Secka A."/>
            <person name="Antonio M."/>
            <person name="Oren A."/>
            <person name="Chaudhuri R.R."/>
            <person name="La Ragione R."/>
            <person name="Hildebrand F."/>
            <person name="Pallen M.J."/>
        </authorList>
    </citation>
    <scope>NUCLEOTIDE SEQUENCE</scope>
    <source>
        <strain evidence="3">CHK180-15479</strain>
    </source>
</reference>
<dbReference type="Gene3D" id="3.20.20.190">
    <property type="entry name" value="Phosphatidylinositol (PI) phosphodiesterase"/>
    <property type="match status" value="1"/>
</dbReference>
<keyword evidence="1" id="KW-0472">Membrane</keyword>
<dbReference type="PANTHER" id="PTHR46211">
    <property type="entry name" value="GLYCEROPHOSPHORYL DIESTER PHOSPHODIESTERASE"/>
    <property type="match status" value="1"/>
</dbReference>
<evidence type="ECO:0000259" key="2">
    <source>
        <dbReference type="PROSITE" id="PS51704"/>
    </source>
</evidence>
<dbReference type="EMBL" id="DWWT01000034">
    <property type="protein sequence ID" value="HJC06114.1"/>
    <property type="molecule type" value="Genomic_DNA"/>
</dbReference>
<feature type="transmembrane region" description="Helical" evidence="1">
    <location>
        <begin position="67"/>
        <end position="94"/>
    </location>
</feature>
<dbReference type="PROSITE" id="PS51704">
    <property type="entry name" value="GP_PDE"/>
    <property type="match status" value="1"/>
</dbReference>
<proteinExistence type="predicted"/>
<dbReference type="Pfam" id="PF03009">
    <property type="entry name" value="GDPD"/>
    <property type="match status" value="1"/>
</dbReference>
<organism evidence="3 4">
    <name type="scientific">Candidatus Enterocloster excrementipullorum</name>
    <dbReference type="NCBI Taxonomy" id="2838559"/>
    <lineage>
        <taxon>Bacteria</taxon>
        <taxon>Bacillati</taxon>
        <taxon>Bacillota</taxon>
        <taxon>Clostridia</taxon>
        <taxon>Lachnospirales</taxon>
        <taxon>Lachnospiraceae</taxon>
        <taxon>Enterocloster</taxon>
    </lineage>
</organism>
<sequence length="600" mass="66748">MTKFIIQTNEVMKVNLRQLVVFEAVYRLVAGVFYVRLADGLLRFCLDRAGYSYLTMSNMREFFLRPWTAASILLLLVLGAFLIAVETGGILTAYQAAAYSRRIDCAVILRGALGKTWDEIQKKDWQLLPLGMIGTLFMNGWILMRAFSRIRPLDFILDELLAALGVPFLLAVAAVLMMIIGIPSMLVFFACMVEQKRFGDGVRRSRELLAGKWPALLGLLLAVNGILLGALVLIYAVIVLICALLVTLFADAYVSAAVLTEACMRLEAAALFVGSILVTAADYGALTVAYYQFGRKKEHAAPWDFTLPYSLHVKRKWFLRITAAFAAASVFMIADMIYNGSVFDWSSLGQAEITAHRGSSRMAPENTLAALEAAMEEMADFAEIDVQMTEDGVVVLCHDTNLRRVAGVNKSLAGLTFEEAEKLDVGSFFSPEFAGERIPSLAEALELCGGRLKLNIELKNLGADSSLPEKTVELIREYGMEEQCVISSVRLSYLQRVKEACPELRTGYILPAAYGRYYENEYVDFISIRSSLVTRRLVEAAHEAGRAVHVWTVNSRADLEAMRLLGVDNLITDYPARAREILYEETAPGTLLDYLWMQLR</sequence>
<reference evidence="3" key="2">
    <citation type="submission" date="2021-04" db="EMBL/GenBank/DDBJ databases">
        <authorList>
            <person name="Gilroy R."/>
        </authorList>
    </citation>
    <scope>NUCLEOTIDE SEQUENCE</scope>
    <source>
        <strain evidence="3">CHK180-15479</strain>
    </source>
</reference>
<feature type="transmembrane region" description="Helical" evidence="1">
    <location>
        <begin position="215"/>
        <end position="248"/>
    </location>
</feature>
<dbReference type="PANTHER" id="PTHR46211:SF8">
    <property type="entry name" value="PHOSPHODIESTERASE"/>
    <property type="match status" value="1"/>
</dbReference>